<feature type="compositionally biased region" description="Polar residues" evidence="7">
    <location>
        <begin position="729"/>
        <end position="748"/>
    </location>
</feature>
<dbReference type="InterPro" id="IPR004344">
    <property type="entry name" value="TTL/TTLL_fam"/>
</dbReference>
<feature type="compositionally biased region" description="Polar residues" evidence="7">
    <location>
        <begin position="779"/>
        <end position="792"/>
    </location>
</feature>
<dbReference type="PROSITE" id="PS51221">
    <property type="entry name" value="TTL"/>
    <property type="match status" value="1"/>
</dbReference>
<feature type="region of interest" description="Disordered" evidence="7">
    <location>
        <begin position="779"/>
        <end position="800"/>
    </location>
</feature>
<dbReference type="GO" id="GO:0005524">
    <property type="term" value="F:ATP binding"/>
    <property type="evidence" value="ECO:0007669"/>
    <property type="project" value="UniProtKB-KW"/>
</dbReference>
<evidence type="ECO:0000313" key="9">
    <source>
        <dbReference type="Proteomes" id="UP000001307"/>
    </source>
</evidence>
<evidence type="ECO:0000256" key="4">
    <source>
        <dbReference type="ARBA" id="ARBA00022741"/>
    </source>
</evidence>
<evidence type="ECO:0000256" key="6">
    <source>
        <dbReference type="ARBA" id="ARBA00048944"/>
    </source>
</evidence>
<name>E4XVZ4_OIKDI</name>
<dbReference type="PANTHER" id="PTHR45870:SF2">
    <property type="entry name" value="TUBULIN MONOGLYCYLASE TTLL3"/>
    <property type="match status" value="1"/>
</dbReference>
<dbReference type="EMBL" id="FN653226">
    <property type="protein sequence ID" value="CBY13849.1"/>
    <property type="molecule type" value="Genomic_DNA"/>
</dbReference>
<comment type="subcellular location">
    <subcellularLocation>
        <location evidence="1">Cytoplasm</location>
    </subcellularLocation>
</comment>
<dbReference type="GO" id="GO:0015630">
    <property type="term" value="C:microtubule cytoskeleton"/>
    <property type="evidence" value="ECO:0007669"/>
    <property type="project" value="TreeGrafter"/>
</dbReference>
<feature type="compositionally biased region" description="Low complexity" evidence="7">
    <location>
        <begin position="672"/>
        <end position="703"/>
    </location>
</feature>
<evidence type="ECO:0000256" key="5">
    <source>
        <dbReference type="ARBA" id="ARBA00022840"/>
    </source>
</evidence>
<feature type="region of interest" description="Disordered" evidence="7">
    <location>
        <begin position="633"/>
        <end position="748"/>
    </location>
</feature>
<keyword evidence="3" id="KW-0436">Ligase</keyword>
<dbReference type="Pfam" id="PF03133">
    <property type="entry name" value="TTL"/>
    <property type="match status" value="1"/>
</dbReference>
<protein>
    <recommendedName>
        <fullName evidence="10">Tubulin--tyrosine ligase-like protein 9</fullName>
    </recommendedName>
</protein>
<reference evidence="8" key="1">
    <citation type="journal article" date="2010" name="Science">
        <title>Plasticity of animal genome architecture unmasked by rapid evolution of a pelagic tunicate.</title>
        <authorList>
            <person name="Denoeud F."/>
            <person name="Henriet S."/>
            <person name="Mungpakdee S."/>
            <person name="Aury J.M."/>
            <person name="Da Silva C."/>
            <person name="Brinkmann H."/>
            <person name="Mikhaleva J."/>
            <person name="Olsen L.C."/>
            <person name="Jubin C."/>
            <person name="Canestro C."/>
            <person name="Bouquet J.M."/>
            <person name="Danks G."/>
            <person name="Poulain J."/>
            <person name="Campsteijn C."/>
            <person name="Adamski M."/>
            <person name="Cross I."/>
            <person name="Yadetie F."/>
            <person name="Muffato M."/>
            <person name="Louis A."/>
            <person name="Butcher S."/>
            <person name="Tsagkogeorga G."/>
            <person name="Konrad A."/>
            <person name="Singh S."/>
            <person name="Jensen M.F."/>
            <person name="Cong E.H."/>
            <person name="Eikeseth-Otteraa H."/>
            <person name="Noel B."/>
            <person name="Anthouard V."/>
            <person name="Porcel B.M."/>
            <person name="Kachouri-Lafond R."/>
            <person name="Nishino A."/>
            <person name="Ugolini M."/>
            <person name="Chourrout P."/>
            <person name="Nishida H."/>
            <person name="Aasland R."/>
            <person name="Huzurbazar S."/>
            <person name="Westhof E."/>
            <person name="Delsuc F."/>
            <person name="Lehrach H."/>
            <person name="Reinhardt R."/>
            <person name="Weissenbach J."/>
            <person name="Roy S.W."/>
            <person name="Artiguenave F."/>
            <person name="Postlethwait J.H."/>
            <person name="Manak J.R."/>
            <person name="Thompson E.M."/>
            <person name="Jaillon O."/>
            <person name="Du Pasquier L."/>
            <person name="Boudinot P."/>
            <person name="Liberles D.A."/>
            <person name="Volff J.N."/>
            <person name="Philippe H."/>
            <person name="Lenhard B."/>
            <person name="Roest Crollius H."/>
            <person name="Wincker P."/>
            <person name="Chourrout D."/>
        </authorList>
    </citation>
    <scope>NUCLEOTIDE SEQUENCE [LARGE SCALE GENOMIC DNA]</scope>
</reference>
<gene>
    <name evidence="8" type="ORF">GSOID_T00006798001</name>
</gene>
<dbReference type="PANTHER" id="PTHR45870">
    <property type="entry name" value="TUBULIN MONOGLYCYLASE TTLL3"/>
    <property type="match status" value="1"/>
</dbReference>
<feature type="compositionally biased region" description="Basic and acidic residues" evidence="7">
    <location>
        <begin position="641"/>
        <end position="654"/>
    </location>
</feature>
<sequence length="961" mass="110126">MPKRASESDSGRPSPNWGEKLIDLSLKNAEQKPFEKAIQQKKVFRLDGGHRYIRKAMRDRGWVEKITPKTKRFHCGAKSDSNDDDVDKSDDELDEDDLDERDILISRALREVDPHLQFVPLHRIDFNHVPKEIILNHFPKSQFVTKTGLTLALKNMAWFSDRHADEFYPRCYILGDKDDNAAFQDDFRTCAITAFLKTAEKQNKAVHQDDYVEVTPPGMCRKKKQFPIQSSSFSRSKKGFVDECFLDFALDTFQKHFEFQEQGSIAESIITLAKQTSINMEEGESTEQWNKFLEAFYKVAYSGYHIKGAKERADDVSNALSTYYMRNAQADIEGEKNLWIVKPGAMSRGRGIAVYQNLKEITDILGPDLTVIANNRWVAQKYIERPLLINGVKFDIRQWFLITVLALLNCWMYKRAYVRFATTKFNLDSLDAQVHLTNNAIQKNYSIDADIQDAVPEEKMWFSEELDEYLKSLGHGNAYQEKIFEDMKNILIESCLSSQENSTHRKNSFELFGADFMLDEKLNVWLIEINQGPTMSTATKVSDELVGEMLEDMVKVVVDRRARGGRNADTGNFQQVYRQGNACCCYPRNKHIPISKSCRDKDANENDEDDDEKEQAFEQRVYSWDHDRIERLAQPRHVKKRREDADQKRIEMRLKKPPSGKVESPKPIMTITSQTTVVQRKSSQSQSSTQQASSASTCSSGQQVDEYGRGTARKARTRTCRAASKSAANKFQQQKTRPSSSRSEYIPTQSEYRLAQKEIAIDVMHTLDEHRVRNAPSTIRYSSSNPVIPSRTSPRKTPRQSNCVEQKILYPLRFTEKRAKNAQQAANKKDYWKYQLSSSSTQKIDGREVTRDLIRAKTTLNKASLFRPVYALDVNNKVVLGDQSLSQLPVIMPLRCAQRGKAAQSERMFSSAEQPADNVLQQRGDVHKGIAEKAARIHKAKPYCIKIPLSLAPRHYHPSST</sequence>
<organism evidence="8">
    <name type="scientific">Oikopleura dioica</name>
    <name type="common">Tunicate</name>
    <dbReference type="NCBI Taxonomy" id="34765"/>
    <lineage>
        <taxon>Eukaryota</taxon>
        <taxon>Metazoa</taxon>
        <taxon>Chordata</taxon>
        <taxon>Tunicata</taxon>
        <taxon>Appendicularia</taxon>
        <taxon>Copelata</taxon>
        <taxon>Oikopleuridae</taxon>
        <taxon>Oikopleura</taxon>
    </lineage>
</organism>
<feature type="compositionally biased region" description="Acidic residues" evidence="7">
    <location>
        <begin position="82"/>
        <end position="94"/>
    </location>
</feature>
<evidence type="ECO:0008006" key="10">
    <source>
        <dbReference type="Google" id="ProtNLM"/>
    </source>
</evidence>
<dbReference type="OrthoDB" id="202825at2759"/>
<comment type="catalytic activity">
    <reaction evidence="6">
        <text>L-glutamyl-[protein] + glycine + ATP = glycyl-L-glutamyl-[protein] + ADP + phosphate + H(+)</text>
        <dbReference type="Rhea" id="RHEA:67180"/>
        <dbReference type="Rhea" id="RHEA-COMP:10208"/>
        <dbReference type="Rhea" id="RHEA-COMP:17207"/>
        <dbReference type="ChEBI" id="CHEBI:15378"/>
        <dbReference type="ChEBI" id="CHEBI:29973"/>
        <dbReference type="ChEBI" id="CHEBI:30616"/>
        <dbReference type="ChEBI" id="CHEBI:43474"/>
        <dbReference type="ChEBI" id="CHEBI:57305"/>
        <dbReference type="ChEBI" id="CHEBI:167890"/>
        <dbReference type="ChEBI" id="CHEBI:456216"/>
    </reaction>
    <physiologicalReaction direction="left-to-right" evidence="6">
        <dbReference type="Rhea" id="RHEA:67181"/>
    </physiologicalReaction>
</comment>
<keyword evidence="2" id="KW-0963">Cytoplasm</keyword>
<dbReference type="AlphaFoldDB" id="E4XVZ4"/>
<dbReference type="Proteomes" id="UP000001307">
    <property type="component" value="Unassembled WGS sequence"/>
</dbReference>
<dbReference type="InterPro" id="IPR051437">
    <property type="entry name" value="TTLL_monoglycylase"/>
</dbReference>
<proteinExistence type="predicted"/>
<dbReference type="InParanoid" id="E4XVZ4"/>
<evidence type="ECO:0000256" key="2">
    <source>
        <dbReference type="ARBA" id="ARBA00022490"/>
    </source>
</evidence>
<dbReference type="GO" id="GO:0070736">
    <property type="term" value="F:protein-glycine ligase activity, initiating"/>
    <property type="evidence" value="ECO:0007669"/>
    <property type="project" value="TreeGrafter"/>
</dbReference>
<dbReference type="GO" id="GO:0005737">
    <property type="term" value="C:cytoplasm"/>
    <property type="evidence" value="ECO:0007669"/>
    <property type="project" value="UniProtKB-SubCell"/>
</dbReference>
<dbReference type="SUPFAM" id="SSF56059">
    <property type="entry name" value="Glutathione synthetase ATP-binding domain-like"/>
    <property type="match status" value="1"/>
</dbReference>
<keyword evidence="4" id="KW-0547">Nucleotide-binding</keyword>
<feature type="region of interest" description="Disordered" evidence="7">
    <location>
        <begin position="1"/>
        <end position="21"/>
    </location>
</feature>
<evidence type="ECO:0000313" key="8">
    <source>
        <dbReference type="EMBL" id="CBY13849.1"/>
    </source>
</evidence>
<feature type="compositionally biased region" description="Basic and acidic residues" evidence="7">
    <location>
        <begin position="1"/>
        <end position="10"/>
    </location>
</feature>
<dbReference type="Gene3D" id="3.30.470.20">
    <property type="entry name" value="ATP-grasp fold, B domain"/>
    <property type="match status" value="1"/>
</dbReference>
<keyword evidence="9" id="KW-1185">Reference proteome</keyword>
<accession>E4XVZ4</accession>
<dbReference type="FunCoup" id="E4XVZ4">
    <property type="interactions" value="1"/>
</dbReference>
<evidence type="ECO:0000256" key="7">
    <source>
        <dbReference type="SAM" id="MobiDB-lite"/>
    </source>
</evidence>
<evidence type="ECO:0000256" key="3">
    <source>
        <dbReference type="ARBA" id="ARBA00022598"/>
    </source>
</evidence>
<feature type="region of interest" description="Disordered" evidence="7">
    <location>
        <begin position="73"/>
        <end position="94"/>
    </location>
</feature>
<keyword evidence="5" id="KW-0067">ATP-binding</keyword>
<evidence type="ECO:0000256" key="1">
    <source>
        <dbReference type="ARBA" id="ARBA00004496"/>
    </source>
</evidence>